<dbReference type="GO" id="GO:0003700">
    <property type="term" value="F:DNA-binding transcription factor activity"/>
    <property type="evidence" value="ECO:0007669"/>
    <property type="project" value="InterPro"/>
</dbReference>
<dbReference type="Pfam" id="PF00155">
    <property type="entry name" value="Aminotran_1_2"/>
    <property type="match status" value="1"/>
</dbReference>
<evidence type="ECO:0000256" key="2">
    <source>
        <dbReference type="ARBA" id="ARBA00023125"/>
    </source>
</evidence>
<dbReference type="Proteomes" id="UP000683428">
    <property type="component" value="Chromosome"/>
</dbReference>
<dbReference type="InterPro" id="IPR000524">
    <property type="entry name" value="Tscrpt_reg_HTH_GntR"/>
</dbReference>
<evidence type="ECO:0000259" key="4">
    <source>
        <dbReference type="PROSITE" id="PS50949"/>
    </source>
</evidence>
<name>A0A975XVY7_9RHOO</name>
<organism evidence="5 6">
    <name type="scientific">Azospira inquinata</name>
    <dbReference type="NCBI Taxonomy" id="2785627"/>
    <lineage>
        <taxon>Bacteria</taxon>
        <taxon>Pseudomonadati</taxon>
        <taxon>Pseudomonadota</taxon>
        <taxon>Betaproteobacteria</taxon>
        <taxon>Rhodocyclales</taxon>
        <taxon>Rhodocyclaceae</taxon>
        <taxon>Azospira</taxon>
    </lineage>
</organism>
<evidence type="ECO:0000313" key="5">
    <source>
        <dbReference type="EMBL" id="QWT50341.1"/>
    </source>
</evidence>
<dbReference type="KEGG" id="aiq:Azoinq_07090"/>
<dbReference type="GO" id="GO:0030170">
    <property type="term" value="F:pyridoxal phosphate binding"/>
    <property type="evidence" value="ECO:0007669"/>
    <property type="project" value="InterPro"/>
</dbReference>
<dbReference type="InterPro" id="IPR004839">
    <property type="entry name" value="Aminotransferase_I/II_large"/>
</dbReference>
<dbReference type="PANTHER" id="PTHR46577">
    <property type="entry name" value="HTH-TYPE TRANSCRIPTIONAL REGULATORY PROTEIN GABR"/>
    <property type="match status" value="1"/>
</dbReference>
<accession>A0A975XVY7</accession>
<evidence type="ECO:0000256" key="3">
    <source>
        <dbReference type="ARBA" id="ARBA00023163"/>
    </source>
</evidence>
<dbReference type="CDD" id="cd07377">
    <property type="entry name" value="WHTH_GntR"/>
    <property type="match status" value="1"/>
</dbReference>
<dbReference type="GO" id="GO:0003677">
    <property type="term" value="F:DNA binding"/>
    <property type="evidence" value="ECO:0007669"/>
    <property type="project" value="UniProtKB-KW"/>
</dbReference>
<gene>
    <name evidence="5" type="ORF">Azoinq_07090</name>
</gene>
<evidence type="ECO:0000256" key="1">
    <source>
        <dbReference type="ARBA" id="ARBA00023015"/>
    </source>
</evidence>
<proteinExistence type="predicted"/>
<dbReference type="PANTHER" id="PTHR46577:SF2">
    <property type="entry name" value="TRANSCRIPTIONAL REGULATORY PROTEIN"/>
    <property type="match status" value="1"/>
</dbReference>
<keyword evidence="6" id="KW-1185">Reference proteome</keyword>
<keyword evidence="5" id="KW-0032">Aminotransferase</keyword>
<protein>
    <submittedName>
        <fullName evidence="5">PLP-dependent aminotransferase family protein</fullName>
    </submittedName>
</protein>
<reference evidence="5" key="1">
    <citation type="submission" date="2020-11" db="EMBL/GenBank/DDBJ databases">
        <title>Azospira inquinata sp. nov.</title>
        <authorList>
            <person name="Moe W.M."/>
            <person name="Mikes M.C."/>
        </authorList>
    </citation>
    <scope>NUCLEOTIDE SEQUENCE</scope>
    <source>
        <strain evidence="5">Azo-3</strain>
    </source>
</reference>
<keyword evidence="5" id="KW-0808">Transferase</keyword>
<keyword evidence="1" id="KW-0805">Transcription regulation</keyword>
<dbReference type="SMART" id="SM00345">
    <property type="entry name" value="HTH_GNTR"/>
    <property type="match status" value="1"/>
</dbReference>
<keyword evidence="2" id="KW-0238">DNA-binding</keyword>
<dbReference type="PROSITE" id="PS50949">
    <property type="entry name" value="HTH_GNTR"/>
    <property type="match status" value="1"/>
</dbReference>
<evidence type="ECO:0000313" key="6">
    <source>
        <dbReference type="Proteomes" id="UP000683428"/>
    </source>
</evidence>
<keyword evidence="3" id="KW-0804">Transcription</keyword>
<dbReference type="Pfam" id="PF00392">
    <property type="entry name" value="GntR"/>
    <property type="match status" value="1"/>
</dbReference>
<sequence length="474" mass="51850">MDAPTQLPALDRAGELSLVDQLVGHLTARIDSGQWPPGTRLPSIRKLAAALGVSPATVVGAYDRLVARSLIESRAASGYFVRQRRYAPRLPAPMLQRSELDAVWLLHKLMERQDNVTAVGSGFLPEHWLEDMLSSRLLAQFSRKGKKSYALPCAAEGYPPLRSQIALMLAQAGIKAAPEQVLMTFGATQGIDLICRGLLQAGDAVAVEEPAYFGLYARLRAQGVRLLGVPRRDDGPDLAVLDQICTQHRPRLFFTQTLLHNPTGSSTSPATAFGLLELARRHDLRLVEDDVFGDLHPSPNPLRLAQVDQLERVIFLSGFTKVLSPSIRVGYLAAAPELIQCFLEQKILSVLSTSELDERLVFELLSNGSFHKHLERTRARLSHHRAQAVLGLARAGLKPILADEGGLFIWARLPDAVALKPLVEDALTQGFLLTPGDVFFLEQAPGPWLRFNGAAANDGRLFAYLAERLGAAGR</sequence>
<feature type="domain" description="HTH gntR-type" evidence="4">
    <location>
        <begin position="16"/>
        <end position="84"/>
    </location>
</feature>
<dbReference type="AlphaFoldDB" id="A0A975XVY7"/>
<dbReference type="CDD" id="cd00609">
    <property type="entry name" value="AAT_like"/>
    <property type="match status" value="1"/>
</dbReference>
<dbReference type="InterPro" id="IPR051446">
    <property type="entry name" value="HTH_trans_reg/aminotransferase"/>
</dbReference>
<dbReference type="RefSeq" id="WP_216130563.1">
    <property type="nucleotide sequence ID" value="NZ_CP064782.1"/>
</dbReference>
<dbReference type="EMBL" id="CP064782">
    <property type="protein sequence ID" value="QWT50341.1"/>
    <property type="molecule type" value="Genomic_DNA"/>
</dbReference>
<dbReference type="GO" id="GO:0008483">
    <property type="term" value="F:transaminase activity"/>
    <property type="evidence" value="ECO:0007669"/>
    <property type="project" value="UniProtKB-KW"/>
</dbReference>